<reference evidence="3 4" key="1">
    <citation type="journal article" date="2012" name="Genome Biol.">
        <title>Genome and low-iron response of an oceanic diatom adapted to chronic iron limitation.</title>
        <authorList>
            <person name="Lommer M."/>
            <person name="Specht M."/>
            <person name="Roy A.S."/>
            <person name="Kraemer L."/>
            <person name="Andreson R."/>
            <person name="Gutowska M.A."/>
            <person name="Wolf J."/>
            <person name="Bergner S.V."/>
            <person name="Schilhabel M.B."/>
            <person name="Klostermeier U.C."/>
            <person name="Beiko R.G."/>
            <person name="Rosenstiel P."/>
            <person name="Hippler M."/>
            <person name="Laroche J."/>
        </authorList>
    </citation>
    <scope>NUCLEOTIDE SEQUENCE [LARGE SCALE GENOMIC DNA]</scope>
    <source>
        <strain evidence="3 4">CCMP1005</strain>
    </source>
</reference>
<dbReference type="GO" id="GO:0000963">
    <property type="term" value="P:mitochondrial RNA processing"/>
    <property type="evidence" value="ECO:0007669"/>
    <property type="project" value="TreeGrafter"/>
</dbReference>
<accession>K0SGS7</accession>
<feature type="region of interest" description="Disordered" evidence="1">
    <location>
        <begin position="1"/>
        <end position="250"/>
    </location>
</feature>
<dbReference type="AlphaFoldDB" id="K0SGS7"/>
<dbReference type="EMBL" id="AGNL01027263">
    <property type="protein sequence ID" value="EJK57702.1"/>
    <property type="molecule type" value="Genomic_DNA"/>
</dbReference>
<proteinExistence type="predicted"/>
<feature type="compositionally biased region" description="Basic and acidic residues" evidence="1">
    <location>
        <begin position="43"/>
        <end position="54"/>
    </location>
</feature>
<organism evidence="3 4">
    <name type="scientific">Thalassiosira oceanica</name>
    <name type="common">Marine diatom</name>
    <dbReference type="NCBI Taxonomy" id="159749"/>
    <lineage>
        <taxon>Eukaryota</taxon>
        <taxon>Sar</taxon>
        <taxon>Stramenopiles</taxon>
        <taxon>Ochrophyta</taxon>
        <taxon>Bacillariophyta</taxon>
        <taxon>Coscinodiscophyceae</taxon>
        <taxon>Thalassiosirophycidae</taxon>
        <taxon>Thalassiosirales</taxon>
        <taxon>Thalassiosiraceae</taxon>
        <taxon>Thalassiosira</taxon>
    </lineage>
</organism>
<gene>
    <name evidence="3" type="ORF">THAOC_22226</name>
</gene>
<evidence type="ECO:0000313" key="3">
    <source>
        <dbReference type="EMBL" id="EJK57702.1"/>
    </source>
</evidence>
<dbReference type="GO" id="GO:0005759">
    <property type="term" value="C:mitochondrial matrix"/>
    <property type="evidence" value="ECO:0007669"/>
    <property type="project" value="TreeGrafter"/>
</dbReference>
<feature type="compositionally biased region" description="Basic and acidic residues" evidence="1">
    <location>
        <begin position="26"/>
        <end position="35"/>
    </location>
</feature>
<dbReference type="PROSITE" id="PS51286">
    <property type="entry name" value="RAP"/>
    <property type="match status" value="1"/>
</dbReference>
<feature type="domain" description="RAP" evidence="2">
    <location>
        <begin position="812"/>
        <end position="869"/>
    </location>
</feature>
<dbReference type="PANTHER" id="PTHR21228:SF40">
    <property type="entry name" value="LD45607P"/>
    <property type="match status" value="1"/>
</dbReference>
<dbReference type="Pfam" id="PF08373">
    <property type="entry name" value="RAP"/>
    <property type="match status" value="1"/>
</dbReference>
<evidence type="ECO:0000256" key="1">
    <source>
        <dbReference type="SAM" id="MobiDB-lite"/>
    </source>
</evidence>
<comment type="caution">
    <text evidence="3">The sequence shown here is derived from an EMBL/GenBank/DDBJ whole genome shotgun (WGS) entry which is preliminary data.</text>
</comment>
<sequence length="877" mass="98313">MSYKHRGHDQQRQTRYQPPDLGPSRRRTEERERFKPNGPPVSAKREYDAEDGSRRQRRVPGPSQRRWPRFQPPELGTSRPRQERLAPYEPGSAKRGYDNEDGTRGRDSWERRKRTRRGDDGRKHGYEERGQSFSSRDGPVLRVGDRSQFRSRSRSRGRSRSRDRQSDWSRGRCEEKSPWGGTNDRDQGRRSWNDSTPRAFPEKSTVVHRSTMLDRNEGLGRGWGRDQGWGHGRGRVGRDRGATSIQGSGPDFRTCQTVAKLADLASNNLDSMSNRDIAAFWSLLPRLARNRGDRDPNLEEKLRCVIDTTCNRMHSFQNRDLAQTSLGFAKTISQVSRGNQQYRADDPRHIMRGLFVTESQCSPVFDRIASSAVGMLNEFEARHLSNLIYSFGLVERNPDIGEETLFNVFGKAALKILHTFNSQGISNMLFAFVKVDAKNSRLFEETCGVISGMDLDNFKPQALANILWSFAKSGEAEPELFQALGNHIVARRLNDFQPQHLSNIAWAFATAEVSHPELFNKIGNHIAGPGSLDSFSSQALSNTAWAFAAAGVSHTVLMKKIGNHIAGLDSLNSFKPQNFSNTAWAFASAGVSHLALFNMIGHHVAGLGSLDSFKAQALSNTAWSFATAGISCPELFRKISGHVAELGYLDSFKLQELLNTVWACASVGYTDERLFSALAPVIASKLDECSEQHLANIAWTYSVANTPRQDLFNVGYVGALASIEKVFSAEGLAQLHQWQLWQQELESGIQLPGPLGAKCLNAFTSQGFSESKLQNDVVGELKAAGLDLDEEVLLGSGYRIDALVKFSDGRKVAVEVDGPSHFIDRRPTGSTILKHRQVTRLDRIEVVSVPYWEWNELKNSEMKQHYLRVKLSNDQIM</sequence>
<dbReference type="InterPro" id="IPR058917">
    <property type="entry name" value="RESC6_dom"/>
</dbReference>
<protein>
    <recommendedName>
        <fullName evidence="2">RAP domain-containing protein</fullName>
    </recommendedName>
</protein>
<name>K0SGS7_THAOC</name>
<keyword evidence="4" id="KW-1185">Reference proteome</keyword>
<dbReference type="GO" id="GO:0044528">
    <property type="term" value="P:regulation of mitochondrial mRNA stability"/>
    <property type="evidence" value="ECO:0007669"/>
    <property type="project" value="TreeGrafter"/>
</dbReference>
<evidence type="ECO:0000313" key="4">
    <source>
        <dbReference type="Proteomes" id="UP000266841"/>
    </source>
</evidence>
<dbReference type="OrthoDB" id="2019031at2759"/>
<feature type="compositionally biased region" description="Basic and acidic residues" evidence="1">
    <location>
        <begin position="95"/>
        <end position="110"/>
    </location>
</feature>
<dbReference type="Proteomes" id="UP000266841">
    <property type="component" value="Unassembled WGS sequence"/>
</dbReference>
<feature type="compositionally biased region" description="Basic and acidic residues" evidence="1">
    <location>
        <begin position="160"/>
        <end position="192"/>
    </location>
</feature>
<dbReference type="InterPro" id="IPR013584">
    <property type="entry name" value="RAP"/>
</dbReference>
<feature type="compositionally biased region" description="Basic and acidic residues" evidence="1">
    <location>
        <begin position="117"/>
        <end position="130"/>
    </location>
</feature>
<dbReference type="GO" id="GO:0035770">
    <property type="term" value="C:ribonucleoprotein granule"/>
    <property type="evidence" value="ECO:0007669"/>
    <property type="project" value="TreeGrafter"/>
</dbReference>
<feature type="compositionally biased region" description="Gly residues" evidence="1">
    <location>
        <begin position="219"/>
        <end position="231"/>
    </location>
</feature>
<dbReference type="SMART" id="SM00952">
    <property type="entry name" value="RAP"/>
    <property type="match status" value="1"/>
</dbReference>
<feature type="compositionally biased region" description="Basic residues" evidence="1">
    <location>
        <begin position="149"/>
        <end position="159"/>
    </location>
</feature>
<dbReference type="PANTHER" id="PTHR21228">
    <property type="entry name" value="FAST LEU-RICH DOMAIN-CONTAINING"/>
    <property type="match status" value="1"/>
</dbReference>
<dbReference type="Pfam" id="PF26188">
    <property type="entry name" value="RESC6"/>
    <property type="match status" value="1"/>
</dbReference>
<evidence type="ECO:0000259" key="2">
    <source>
        <dbReference type="PROSITE" id="PS51286"/>
    </source>
</evidence>
<dbReference type="OMA" id="LWAWANF"/>
<dbReference type="GO" id="GO:0003723">
    <property type="term" value="F:RNA binding"/>
    <property type="evidence" value="ECO:0007669"/>
    <property type="project" value="TreeGrafter"/>
</dbReference>
<dbReference type="InterPro" id="IPR050870">
    <property type="entry name" value="FAST_kinase"/>
</dbReference>
<dbReference type="eggNOG" id="ENOG502S18V">
    <property type="taxonomic scope" value="Eukaryota"/>
</dbReference>